<dbReference type="SUPFAM" id="SSF52172">
    <property type="entry name" value="CheY-like"/>
    <property type="match status" value="1"/>
</dbReference>
<dbReference type="EMBL" id="JAGXTP010000001">
    <property type="protein sequence ID" value="MBS3847378.1"/>
    <property type="molecule type" value="Genomic_DNA"/>
</dbReference>
<gene>
    <name evidence="1" type="ORF">KD146_01590</name>
</gene>
<dbReference type="Gene3D" id="3.40.50.2300">
    <property type="match status" value="1"/>
</dbReference>
<keyword evidence="2" id="KW-1185">Reference proteome</keyword>
<organism evidence="1 2">
    <name type="scientific">Devosia litorisediminis</name>
    <dbReference type="NCBI Taxonomy" id="2829817"/>
    <lineage>
        <taxon>Bacteria</taxon>
        <taxon>Pseudomonadati</taxon>
        <taxon>Pseudomonadota</taxon>
        <taxon>Alphaproteobacteria</taxon>
        <taxon>Hyphomicrobiales</taxon>
        <taxon>Devosiaceae</taxon>
        <taxon>Devosia</taxon>
    </lineage>
</organism>
<protein>
    <recommendedName>
        <fullName evidence="3">Response regulatory domain-containing protein</fullName>
    </recommendedName>
</protein>
<accession>A0A942E371</accession>
<dbReference type="InterPro" id="IPR011006">
    <property type="entry name" value="CheY-like_superfamily"/>
</dbReference>
<evidence type="ECO:0000313" key="2">
    <source>
        <dbReference type="Proteomes" id="UP000678281"/>
    </source>
</evidence>
<reference evidence="1" key="1">
    <citation type="submission" date="2021-04" db="EMBL/GenBank/DDBJ databases">
        <title>Devosia litorisediminis sp. nov., isolated from a sand dune.</title>
        <authorList>
            <person name="Park S."/>
            <person name="Yoon J.-H."/>
        </authorList>
    </citation>
    <scope>NUCLEOTIDE SEQUENCE</scope>
    <source>
        <strain evidence="1">BSSL-BM10</strain>
    </source>
</reference>
<sequence>MVKEDMLSGQTVLIVEAEFLIAFDIQAMLEDLSAGQLLLARSAAEANRFKPDWPSIDLAIIECVRNCAQTDELLTGLLQSGTPVVLNSSDSALIDGHPDFPDIPVIIKPMIEEDFRRSVAQAIARLPRTSDCVS</sequence>
<dbReference type="Proteomes" id="UP000678281">
    <property type="component" value="Unassembled WGS sequence"/>
</dbReference>
<proteinExistence type="predicted"/>
<comment type="caution">
    <text evidence="1">The sequence shown here is derived from an EMBL/GenBank/DDBJ whole genome shotgun (WGS) entry which is preliminary data.</text>
</comment>
<name>A0A942E371_9HYPH</name>
<evidence type="ECO:0000313" key="1">
    <source>
        <dbReference type="EMBL" id="MBS3847378.1"/>
    </source>
</evidence>
<dbReference type="RefSeq" id="WP_212657008.1">
    <property type="nucleotide sequence ID" value="NZ_JAGXTP010000001.1"/>
</dbReference>
<evidence type="ECO:0008006" key="3">
    <source>
        <dbReference type="Google" id="ProtNLM"/>
    </source>
</evidence>
<dbReference type="AlphaFoldDB" id="A0A942E371"/>